<dbReference type="GO" id="GO:0043022">
    <property type="term" value="F:ribosome binding"/>
    <property type="evidence" value="ECO:0007669"/>
    <property type="project" value="TreeGrafter"/>
</dbReference>
<dbReference type="PANTHER" id="PTHR47814">
    <property type="entry name" value="PEPTIDYL-TRNA HYDROLASE ARFB"/>
    <property type="match status" value="1"/>
</dbReference>
<evidence type="ECO:0000259" key="3">
    <source>
        <dbReference type="Pfam" id="PF00472"/>
    </source>
</evidence>
<dbReference type="GO" id="GO:0072344">
    <property type="term" value="P:rescue of stalled ribosome"/>
    <property type="evidence" value="ECO:0007669"/>
    <property type="project" value="TreeGrafter"/>
</dbReference>
<keyword evidence="5" id="KW-1185">Reference proteome</keyword>
<dbReference type="Pfam" id="PF00472">
    <property type="entry name" value="RF-1"/>
    <property type="match status" value="1"/>
</dbReference>
<feature type="domain" description="Prokaryotic-type class I peptide chain release factors" evidence="3">
    <location>
        <begin position="13"/>
        <end position="134"/>
    </location>
</feature>
<sequence length="139" mass="15862">MQFSISNPQRLLDDPALSMQYIRAMGSGGQKVNKVSTAVHLRFDIAQSNLPDAVKALLLDVSDTRLTTEGILIIKAQQFRTQEANRNDALERLMQWINKHAVVAKTRRATKPSKSAKRKRTDDKKKRGDVKKLRQKMKY</sequence>
<feature type="compositionally biased region" description="Basic and acidic residues" evidence="2">
    <location>
        <begin position="120"/>
        <end position="132"/>
    </location>
</feature>
<dbReference type="GO" id="GO:0003747">
    <property type="term" value="F:translation release factor activity"/>
    <property type="evidence" value="ECO:0007669"/>
    <property type="project" value="InterPro"/>
</dbReference>
<feature type="compositionally biased region" description="Basic residues" evidence="2">
    <location>
        <begin position="105"/>
        <end position="119"/>
    </location>
</feature>
<evidence type="ECO:0000313" key="4">
    <source>
        <dbReference type="EMBL" id="SES69966.1"/>
    </source>
</evidence>
<dbReference type="Proteomes" id="UP000199308">
    <property type="component" value="Unassembled WGS sequence"/>
</dbReference>
<feature type="region of interest" description="Disordered" evidence="2">
    <location>
        <begin position="104"/>
        <end position="139"/>
    </location>
</feature>
<dbReference type="GO" id="GO:0004045">
    <property type="term" value="F:peptidyl-tRNA hydrolase activity"/>
    <property type="evidence" value="ECO:0007669"/>
    <property type="project" value="TreeGrafter"/>
</dbReference>
<dbReference type="AlphaFoldDB" id="A0A1H9YLN7"/>
<accession>A0A1H9YLN7</accession>
<evidence type="ECO:0000256" key="2">
    <source>
        <dbReference type="SAM" id="MobiDB-lite"/>
    </source>
</evidence>
<organism evidence="4 5">
    <name type="scientific">Thalassotalea agarivorans</name>
    <name type="common">Thalassomonas agarivorans</name>
    <dbReference type="NCBI Taxonomy" id="349064"/>
    <lineage>
        <taxon>Bacteria</taxon>
        <taxon>Pseudomonadati</taxon>
        <taxon>Pseudomonadota</taxon>
        <taxon>Gammaproteobacteria</taxon>
        <taxon>Alteromonadales</taxon>
        <taxon>Colwelliaceae</taxon>
        <taxon>Thalassotalea</taxon>
    </lineage>
</organism>
<evidence type="ECO:0000313" key="5">
    <source>
        <dbReference type="Proteomes" id="UP000199308"/>
    </source>
</evidence>
<protein>
    <submittedName>
        <fullName evidence="4">Ribosome-associated protein</fullName>
    </submittedName>
</protein>
<name>A0A1H9YLN7_THASX</name>
<dbReference type="RefSeq" id="WP_093327018.1">
    <property type="nucleotide sequence ID" value="NZ_AP027363.1"/>
</dbReference>
<gene>
    <name evidence="4" type="ORF">SAMN05660429_00270</name>
</gene>
<proteinExistence type="inferred from homology"/>
<reference evidence="4 5" key="1">
    <citation type="submission" date="2016-10" db="EMBL/GenBank/DDBJ databases">
        <authorList>
            <person name="de Groot N.N."/>
        </authorList>
    </citation>
    <scope>NUCLEOTIDE SEQUENCE [LARGE SCALE GENOMIC DNA]</scope>
    <source>
        <strain evidence="4 5">DSM 19706</strain>
    </source>
</reference>
<dbReference type="InterPro" id="IPR000352">
    <property type="entry name" value="Pep_chain_release_fac_I"/>
</dbReference>
<dbReference type="Gene3D" id="3.30.160.20">
    <property type="match status" value="1"/>
</dbReference>
<comment type="similarity">
    <text evidence="1">Belongs to the prokaryotic/mitochondrial release factor family.</text>
</comment>
<dbReference type="NCBIfam" id="NF006718">
    <property type="entry name" value="PRK09256.1"/>
    <property type="match status" value="1"/>
</dbReference>
<dbReference type="PANTHER" id="PTHR47814:SF1">
    <property type="entry name" value="PEPTIDYL-TRNA HYDROLASE ARFB"/>
    <property type="match status" value="1"/>
</dbReference>
<dbReference type="InterPro" id="IPR045853">
    <property type="entry name" value="Pep_chain_release_fac_I_sf"/>
</dbReference>
<dbReference type="OrthoDB" id="9815709at2"/>
<dbReference type="STRING" id="349064.SAMN05660429_00270"/>
<evidence type="ECO:0000256" key="1">
    <source>
        <dbReference type="ARBA" id="ARBA00010835"/>
    </source>
</evidence>
<dbReference type="SUPFAM" id="SSF75620">
    <property type="entry name" value="Release factor"/>
    <property type="match status" value="1"/>
</dbReference>
<dbReference type="EMBL" id="FOHK01000001">
    <property type="protein sequence ID" value="SES69966.1"/>
    <property type="molecule type" value="Genomic_DNA"/>
</dbReference>